<protein>
    <submittedName>
        <fullName evidence="4">Alpha/beta hydrolase</fullName>
    </submittedName>
</protein>
<keyword evidence="2 4" id="KW-0378">Hydrolase</keyword>
<reference evidence="4 5" key="1">
    <citation type="submission" date="2019-07" db="EMBL/GenBank/DDBJ databases">
        <authorList>
            <person name="Zhao L.H."/>
        </authorList>
    </citation>
    <scope>NUCLEOTIDE SEQUENCE [LARGE SCALE GENOMIC DNA]</scope>
    <source>
        <strain evidence="4 5">Co35</strain>
    </source>
</reference>
<organism evidence="4 5">
    <name type="scientific">Aeromicrobium piscarium</name>
    <dbReference type="NCBI Taxonomy" id="2590901"/>
    <lineage>
        <taxon>Bacteria</taxon>
        <taxon>Bacillati</taxon>
        <taxon>Actinomycetota</taxon>
        <taxon>Actinomycetes</taxon>
        <taxon>Propionibacteriales</taxon>
        <taxon>Nocardioidaceae</taxon>
        <taxon>Aeromicrobium</taxon>
    </lineage>
</organism>
<dbReference type="InterPro" id="IPR029058">
    <property type="entry name" value="AB_hydrolase_fold"/>
</dbReference>
<evidence type="ECO:0000313" key="5">
    <source>
        <dbReference type="Proteomes" id="UP000316988"/>
    </source>
</evidence>
<dbReference type="Proteomes" id="UP000316988">
    <property type="component" value="Unassembled WGS sequence"/>
</dbReference>
<sequence length="359" mass="39472">MARSARSPRASRWPSRRRPLRAVHADAVLHEDPSSRARLIGRGARLAVKPLLRLAPMDDRMFARLRSLDRYRPGRPAEGISAVEVDLDGVRAEWMELEEGPSSDLTLLYFHGGGFFTGSINSHRSMCEQLVRDTGGAVVSVDYVMLPDGTIADSVADAMTAYEAVIERVSRPDRIVVGGDSAGGYLAMKVGELSTRRGIHRPAGLIGFSPLLSLDPEREDKNVVRVSPMREAYLPVKRTPRMRERWLPDGAVIEGFASPLHAAAYIESPVHLVAVEDEMLRPETEAFALLLTDKGVDVEVHLWRGQVHAFVSLVDVLPDARVAVRQGADFARRVIGDLVEEPVTDPDTQPEDLSGHLAS</sequence>
<feature type="domain" description="Alpha/beta hydrolase fold-3" evidence="3">
    <location>
        <begin position="107"/>
        <end position="311"/>
    </location>
</feature>
<dbReference type="PANTHER" id="PTHR48081">
    <property type="entry name" value="AB HYDROLASE SUPERFAMILY PROTEIN C4A8.06C"/>
    <property type="match status" value="1"/>
</dbReference>
<keyword evidence="5" id="KW-1185">Reference proteome</keyword>
<evidence type="ECO:0000259" key="3">
    <source>
        <dbReference type="Pfam" id="PF07859"/>
    </source>
</evidence>
<dbReference type="SUPFAM" id="SSF53474">
    <property type="entry name" value="alpha/beta-Hydrolases"/>
    <property type="match status" value="1"/>
</dbReference>
<dbReference type="PANTHER" id="PTHR48081:SF8">
    <property type="entry name" value="ALPHA_BETA HYDROLASE FOLD-3 DOMAIN-CONTAINING PROTEIN-RELATED"/>
    <property type="match status" value="1"/>
</dbReference>
<name>A0A554RGB0_9ACTN</name>
<dbReference type="InterPro" id="IPR002168">
    <property type="entry name" value="Lipase_GDXG_HIS_AS"/>
</dbReference>
<evidence type="ECO:0000256" key="1">
    <source>
        <dbReference type="ARBA" id="ARBA00010515"/>
    </source>
</evidence>
<comment type="caution">
    <text evidence="4">The sequence shown here is derived from an EMBL/GenBank/DDBJ whole genome shotgun (WGS) entry which is preliminary data.</text>
</comment>
<evidence type="ECO:0000313" key="4">
    <source>
        <dbReference type="EMBL" id="TSD53121.1"/>
    </source>
</evidence>
<dbReference type="AlphaFoldDB" id="A0A554RGB0"/>
<gene>
    <name evidence="4" type="ORF">FNM00_18250</name>
</gene>
<dbReference type="PROSITE" id="PS01173">
    <property type="entry name" value="LIPASE_GDXG_HIS"/>
    <property type="match status" value="1"/>
</dbReference>
<proteinExistence type="inferred from homology"/>
<dbReference type="EMBL" id="VLNT01000032">
    <property type="protein sequence ID" value="TSD53121.1"/>
    <property type="molecule type" value="Genomic_DNA"/>
</dbReference>
<dbReference type="Pfam" id="PF07859">
    <property type="entry name" value="Abhydrolase_3"/>
    <property type="match status" value="1"/>
</dbReference>
<dbReference type="InterPro" id="IPR050300">
    <property type="entry name" value="GDXG_lipolytic_enzyme"/>
</dbReference>
<dbReference type="GO" id="GO:0016787">
    <property type="term" value="F:hydrolase activity"/>
    <property type="evidence" value="ECO:0007669"/>
    <property type="project" value="UniProtKB-KW"/>
</dbReference>
<evidence type="ECO:0000256" key="2">
    <source>
        <dbReference type="ARBA" id="ARBA00022801"/>
    </source>
</evidence>
<dbReference type="Gene3D" id="3.40.50.1820">
    <property type="entry name" value="alpha/beta hydrolase"/>
    <property type="match status" value="1"/>
</dbReference>
<accession>A0A554RGB0</accession>
<comment type="similarity">
    <text evidence="1">Belongs to the 'GDXG' lipolytic enzyme family.</text>
</comment>
<dbReference type="RefSeq" id="WP_143914963.1">
    <property type="nucleotide sequence ID" value="NZ_VLNT01000032.1"/>
</dbReference>
<dbReference type="InterPro" id="IPR013094">
    <property type="entry name" value="AB_hydrolase_3"/>
</dbReference>
<dbReference type="OrthoDB" id="128186at2"/>